<dbReference type="EC" id="2.4.2.-" evidence="4"/>
<proteinExistence type="inferred from homology"/>
<evidence type="ECO:0000256" key="4">
    <source>
        <dbReference type="RuleBase" id="RU362114"/>
    </source>
</evidence>
<keyword evidence="9" id="KW-1185">Reference proteome</keyword>
<reference evidence="8 9" key="1">
    <citation type="submission" date="2024-02" db="EMBL/GenBank/DDBJ databases">
        <authorList>
            <person name="Chen Y."/>
            <person name="Shah S."/>
            <person name="Dougan E. K."/>
            <person name="Thang M."/>
            <person name="Chan C."/>
        </authorList>
    </citation>
    <scope>NUCLEOTIDE SEQUENCE [LARGE SCALE GENOMIC DNA]</scope>
</reference>
<keyword evidence="4" id="KW-0328">Glycosyltransferase</keyword>
<dbReference type="PANTHER" id="PTHR45740">
    <property type="entry name" value="POLY [ADP-RIBOSE] POLYMERASE"/>
    <property type="match status" value="1"/>
</dbReference>
<sequence>MHLKAAHLDQFQQNKQKADALQKAHLNPLVGSKRKADAMISEKDFEPVLYVSGCSHALIAAHIEGRYTATKWNHGKPIYEKEQTKQPADGFWGPTPRSAFIYFWDERDGALQHGWWFAPIVGHNNVWAFNGANREAEVLTVPESCLCLARRLFESGWRITFDGDIDKTLRVTASPAKGLEDLKLELRWEFLASPEGASPEDWQPMKQDMNDVLEKRWAKHWDGDDGTDFFNVESNGFTYRIDCYTMYQENLKTYRCRRIRRGEPRASMAAVLPKLMAKDAEIARLQAQNSDLFKELDKLDDKVRRQEKATLMDSVVEHDGQMMLQEIWRMGRQLQVKVYKEVPAWHKLYSIIKDALLDACPKDHFGHCHRIRDAHITEVKQIFNVEVWKDYEFRKKRVRKELEEGPACVRLTSNLNSEVCSWAELDPKINEILVIHGTTFDKIDQIATCGFDERLARESGLYGQGVYFTDQSCKSLQYSGAATQHVGCLIIARLVLGRPFFAGGPQKNLKIEPFLDVNDPSKGRFHSVIARPGTPTGLGPQPQVHQEYVVFDGAQAYPEMIVLGEVAIWTSQGWLWVRNSVRQWDERSGSYIPLPHFLWSRFDAKALQAPGSVYCCSCWKVWARHVKPGSKYELSSACEELAVRLGVEFEVPMSHSGNPYKCPLCKTYFNHGTASLERHLKLNHLDQFQQNKRKADAMTPQKDFEPVLHVSGCSHYPIAALLEGRYSAIKWNHGKPVYEKDPTAKPVHDGPSSAFIYFWDERDGALQHGWWFAPTVGNNNVWAFNGANREAEVLTVPEPCLCLESGWRIPFDGDIDKNLRVTAGPADELEDFKLELRWEFLASPEGAAEDWQLMRQDMNNVLEKRWAKHWGGDNGTDIFFVEANGFKYGIDCRCMVQSNLQTHRKRRIRRGLPRPNMTQVLPKLAAKDAEIERLQADKHGLLDERTELAAKVAKLEQERSILLNSQADHATQMMLQESWRMSRQLQMKVYKEVPAGDQAYATIQDALLVACPQEHFGDCHRMRRVSITKVTQIFNVRIWKDYEFRKDQVRKELEGRAFPCVTSNLPSKACSWAELDAKINEILVIHGTTLEKTDQIATYGFDERLARESGLYGQGVYFTDQSCKSLQYSGAATQDGGCFIIARLVLGHPFFTGGPLKNGKVEPFLDPLDPSKGRFHSVIAKPGTPTGLGPQPQVHREYVIFNGAQAYPEMIVHFKIT</sequence>
<evidence type="ECO:0000256" key="1">
    <source>
        <dbReference type="ARBA" id="ARBA00004123"/>
    </source>
</evidence>
<comment type="similarity">
    <text evidence="3">Belongs to the ARTD/PARP family.</text>
</comment>
<dbReference type="InterPro" id="IPR051712">
    <property type="entry name" value="ARTD-AVP"/>
</dbReference>
<dbReference type="Pfam" id="PF00644">
    <property type="entry name" value="PARP"/>
    <property type="match status" value="2"/>
</dbReference>
<evidence type="ECO:0000259" key="7">
    <source>
        <dbReference type="PROSITE" id="PS51059"/>
    </source>
</evidence>
<keyword evidence="5" id="KW-0175">Coiled coil</keyword>
<keyword evidence="2" id="KW-0539">Nucleus</keyword>
<dbReference type="Pfam" id="PF02825">
    <property type="entry name" value="WWE"/>
    <property type="match status" value="2"/>
</dbReference>
<dbReference type="InterPro" id="IPR012317">
    <property type="entry name" value="Poly(ADP-ribose)pol_cat_dom"/>
</dbReference>
<feature type="domain" description="WWE" evidence="6">
    <location>
        <begin position="822"/>
        <end position="910"/>
    </location>
</feature>
<feature type="coiled-coil region" evidence="5">
    <location>
        <begin position="924"/>
        <end position="965"/>
    </location>
</feature>
<feature type="domain" description="WWE" evidence="6">
    <location>
        <begin position="174"/>
        <end position="261"/>
    </location>
</feature>
<dbReference type="Gene3D" id="3.30.720.50">
    <property type="match status" value="2"/>
</dbReference>
<dbReference type="PROSITE" id="PS51059">
    <property type="entry name" value="PARP_CATALYTIC"/>
    <property type="match status" value="2"/>
</dbReference>
<dbReference type="EMBL" id="CAXAMM010022224">
    <property type="protein sequence ID" value="CAK9051542.1"/>
    <property type="molecule type" value="Genomic_DNA"/>
</dbReference>
<comment type="caution">
    <text evidence="8">The sequence shown here is derived from an EMBL/GenBank/DDBJ whole genome shotgun (WGS) entry which is preliminary data.</text>
</comment>
<protein>
    <recommendedName>
        <fullName evidence="4">Poly [ADP-ribose] polymerase</fullName>
        <shortName evidence="4">PARP</shortName>
        <ecNumber evidence="4">2.4.2.-</ecNumber>
    </recommendedName>
</protein>
<feature type="domain" description="PARP catalytic" evidence="7">
    <location>
        <begin position="975"/>
        <end position="1217"/>
    </location>
</feature>
<gene>
    <name evidence="8" type="ORF">SCF082_LOCUS28291</name>
</gene>
<dbReference type="PANTHER" id="PTHR45740:SF2">
    <property type="entry name" value="POLY [ADP-RIBOSE] POLYMERASE"/>
    <property type="match status" value="1"/>
</dbReference>
<dbReference type="SUPFAM" id="SSF56399">
    <property type="entry name" value="ADP-ribosylation"/>
    <property type="match status" value="2"/>
</dbReference>
<evidence type="ECO:0000256" key="3">
    <source>
        <dbReference type="ARBA" id="ARBA00024347"/>
    </source>
</evidence>
<dbReference type="Gene3D" id="3.90.228.10">
    <property type="match status" value="2"/>
</dbReference>
<dbReference type="InterPro" id="IPR037197">
    <property type="entry name" value="WWE_dom_sf"/>
</dbReference>
<evidence type="ECO:0000256" key="2">
    <source>
        <dbReference type="ARBA" id="ARBA00023242"/>
    </source>
</evidence>
<feature type="coiled-coil region" evidence="5">
    <location>
        <begin position="275"/>
        <end position="309"/>
    </location>
</feature>
<comment type="subcellular location">
    <subcellularLocation>
        <location evidence="1">Nucleus</location>
    </subcellularLocation>
</comment>
<feature type="domain" description="PARP catalytic" evidence="7">
    <location>
        <begin position="324"/>
        <end position="575"/>
    </location>
</feature>
<evidence type="ECO:0000256" key="5">
    <source>
        <dbReference type="SAM" id="Coils"/>
    </source>
</evidence>
<dbReference type="PROSITE" id="PS50918">
    <property type="entry name" value="WWE"/>
    <property type="match status" value="2"/>
</dbReference>
<evidence type="ECO:0000313" key="8">
    <source>
        <dbReference type="EMBL" id="CAK9051542.1"/>
    </source>
</evidence>
<evidence type="ECO:0000259" key="6">
    <source>
        <dbReference type="PROSITE" id="PS50918"/>
    </source>
</evidence>
<dbReference type="InterPro" id="IPR004170">
    <property type="entry name" value="WWE_dom"/>
</dbReference>
<name>A0ABP0MLG3_9DINO</name>
<accession>A0ABP0MLG3</accession>
<organism evidence="8 9">
    <name type="scientific">Durusdinium trenchii</name>
    <dbReference type="NCBI Taxonomy" id="1381693"/>
    <lineage>
        <taxon>Eukaryota</taxon>
        <taxon>Sar</taxon>
        <taxon>Alveolata</taxon>
        <taxon>Dinophyceae</taxon>
        <taxon>Suessiales</taxon>
        <taxon>Symbiodiniaceae</taxon>
        <taxon>Durusdinium</taxon>
    </lineage>
</organism>
<evidence type="ECO:0000313" key="9">
    <source>
        <dbReference type="Proteomes" id="UP001642464"/>
    </source>
</evidence>
<dbReference type="Proteomes" id="UP001642464">
    <property type="component" value="Unassembled WGS sequence"/>
</dbReference>
<dbReference type="SUPFAM" id="SSF117839">
    <property type="entry name" value="WWE domain"/>
    <property type="match status" value="2"/>
</dbReference>
<keyword evidence="4" id="KW-0808">Transferase</keyword>
<keyword evidence="4" id="KW-0520">NAD</keyword>